<reference evidence="3" key="1">
    <citation type="submission" date="2015-07" db="EMBL/GenBank/DDBJ databases">
        <title>Fjat-10053 dsm26.</title>
        <authorList>
            <person name="Liu B."/>
            <person name="Wang J."/>
            <person name="Zhu Y."/>
            <person name="Liu G."/>
            <person name="Chen Q."/>
            <person name="Chen Z."/>
            <person name="Lan J."/>
            <person name="Che J."/>
            <person name="Ge C."/>
            <person name="Shi H."/>
            <person name="Pan Z."/>
            <person name="Liu X."/>
        </authorList>
    </citation>
    <scope>NUCLEOTIDE SEQUENCE [LARGE SCALE GENOMIC DNA]</scope>
    <source>
        <strain evidence="3">DSM 26</strain>
    </source>
</reference>
<dbReference type="PANTHER" id="PTHR46246">
    <property type="entry name" value="GUANOSINE-3',5'-BIS(DIPHOSPHATE) 3'-PYROPHOSPHOHYDROLASE MESH1"/>
    <property type="match status" value="1"/>
</dbReference>
<dbReference type="InterPro" id="IPR003607">
    <property type="entry name" value="HD/PDEase_dom"/>
</dbReference>
<dbReference type="OrthoDB" id="9802385at2"/>
<dbReference type="Pfam" id="PF13328">
    <property type="entry name" value="HD_4"/>
    <property type="match status" value="1"/>
</dbReference>
<keyword evidence="3" id="KW-1185">Reference proteome</keyword>
<dbReference type="AlphaFoldDB" id="A0A0L0QJW6"/>
<dbReference type="GO" id="GO:0008893">
    <property type="term" value="F:guanosine-3',5'-bis(diphosphate) 3'-diphosphatase activity"/>
    <property type="evidence" value="ECO:0007669"/>
    <property type="project" value="TreeGrafter"/>
</dbReference>
<comment type="caution">
    <text evidence="2">The sequence shown here is derived from an EMBL/GenBank/DDBJ whole genome shotgun (WGS) entry which is preliminary data.</text>
</comment>
<dbReference type="Gene3D" id="1.10.3210.10">
    <property type="entry name" value="Hypothetical protein af1432"/>
    <property type="match status" value="1"/>
</dbReference>
<dbReference type="CDD" id="cd00077">
    <property type="entry name" value="HDc"/>
    <property type="match status" value="1"/>
</dbReference>
<accession>A0A0L0QJW6</accession>
<gene>
    <name evidence="2" type="ORF">AFK71_09795</name>
</gene>
<dbReference type="RefSeq" id="WP_050351364.1">
    <property type="nucleotide sequence ID" value="NZ_CP073011.1"/>
</dbReference>
<dbReference type="SUPFAM" id="SSF109604">
    <property type="entry name" value="HD-domain/PDEase-like"/>
    <property type="match status" value="1"/>
</dbReference>
<sequence length="182" mass="20920">MKQNAKDFATTAHQGQFRKNSKMPYITHPIRVANILEEAGCSEEVVCAAYLHDVVEDNSYTIQDIASRFGKHITFLVCAHTENKSLPWEKRKQHTIHVLQTSNMEVKQLIVADKLDNLLSIEEDLKLLGDAIWDNFNAPVDKQKWYYQSIAAVMYDGVSPKETPSFFKHYEDTVSRVFHSKC</sequence>
<evidence type="ECO:0000259" key="1">
    <source>
        <dbReference type="SMART" id="SM00471"/>
    </source>
</evidence>
<dbReference type="GeneID" id="66871849"/>
<dbReference type="EMBL" id="LGTO01000007">
    <property type="protein sequence ID" value="KNE18872.1"/>
    <property type="molecule type" value="Genomic_DNA"/>
</dbReference>
<feature type="domain" description="HD/PDEase" evidence="1">
    <location>
        <begin position="21"/>
        <end position="127"/>
    </location>
</feature>
<proteinExistence type="predicted"/>
<evidence type="ECO:0000313" key="2">
    <source>
        <dbReference type="EMBL" id="KNE18872.1"/>
    </source>
</evidence>
<dbReference type="Proteomes" id="UP000036780">
    <property type="component" value="Unassembled WGS sequence"/>
</dbReference>
<evidence type="ECO:0000313" key="3">
    <source>
        <dbReference type="Proteomes" id="UP000036780"/>
    </source>
</evidence>
<dbReference type="PANTHER" id="PTHR46246:SF1">
    <property type="entry name" value="GUANOSINE-3',5'-BIS(DIPHOSPHATE) 3'-PYROPHOSPHOHYDROLASE MESH1"/>
    <property type="match status" value="1"/>
</dbReference>
<keyword evidence="2" id="KW-0378">Hydrolase</keyword>
<name>A0A0L0QJW6_VIRPA</name>
<dbReference type="PATRIC" id="fig|1473.5.peg.446"/>
<protein>
    <submittedName>
        <fullName evidence="2">Phosphohydrolase</fullName>
    </submittedName>
</protein>
<organism evidence="2 3">
    <name type="scientific">Virgibacillus pantothenticus</name>
    <dbReference type="NCBI Taxonomy" id="1473"/>
    <lineage>
        <taxon>Bacteria</taxon>
        <taxon>Bacillati</taxon>
        <taxon>Bacillota</taxon>
        <taxon>Bacilli</taxon>
        <taxon>Bacillales</taxon>
        <taxon>Bacillaceae</taxon>
        <taxon>Virgibacillus</taxon>
    </lineage>
</organism>
<dbReference type="SMART" id="SM00471">
    <property type="entry name" value="HDc"/>
    <property type="match status" value="1"/>
</dbReference>
<dbReference type="InterPro" id="IPR052194">
    <property type="entry name" value="MESH1"/>
</dbReference>